<dbReference type="InterPro" id="IPR051130">
    <property type="entry name" value="Mito_struct-func_regulator"/>
</dbReference>
<evidence type="ECO:0000256" key="1">
    <source>
        <dbReference type="ARBA" id="ARBA00009670"/>
    </source>
</evidence>
<dbReference type="GeneID" id="87928952"/>
<gene>
    <name evidence="4" type="ORF">QC763_120230</name>
</gene>
<dbReference type="Proteomes" id="UP001326199">
    <property type="component" value="Unassembled WGS sequence"/>
</dbReference>
<evidence type="ECO:0000313" key="5">
    <source>
        <dbReference type="Proteomes" id="UP001326199"/>
    </source>
</evidence>
<dbReference type="InterPro" id="IPR045307">
    <property type="entry name" value="ADCK1_dom"/>
</dbReference>
<sequence>MLSRDQRWPEIIVGTCQVTPIGVGDNTDNTGQVVGGGGKKRAKLDRYRRDWRAWPCSLVSRHRQISRTTSPVTTPSLARQLYKQPTEWRSWWLQCLRIKPQKRNHPISRQRAQRIMWRHGLAGSTAGSRLHLSATITRTRTTITSAQPLRLPRPWRTIVTSPSHCRPLHPSSGPFEPLRPPSPSSLGAPRAARSYPRAEKYLRRLVVISALLGAGYLVDSQIYASGIARSLRTFGTGLLVAADYKLNFRPHPIPIIGSKSGIPELHRRSAERMSDLLRHNGGLYLKIGQAIAMQSAVLPPEFQKMFARMFDDAPQDEWELVEKVIRDDFGGRSVEEVFGVDFTGRDESKGVMEKTARASASVAQVHWARLPDGREVAVKIQKPEIERQIGWDLWAFKVVMRVYTWWFDLPMYSMVPFVSERLKLETDFENEARNSEVMRELINDEPALRGRVYIPPVYPELSSKRVLTTEWIEGVRFNDKSDLTRPWRGGHGNYSPGVHGEQLPSPDMPSLRAALRQNPDRQRLKPERNSWRGPNLTGGLGVSPKDVMTTIVDLFSAQIFKFGVVHCDPHPGNMFVRRLPNGKPELVLIDHGLYVYMSDQFRHDYASFWKALMTFDNAKIVQIASGWGVKGAEMFASATLMRPYEGGENKVQKEFLKAMKARSPSERNYEMQRRMKQGIRDMLADEEKWPKELIFISRNMRIVQANNANMGSPVNRIKIMGVWASRSLWQDKGLGWRERVGNASRHLLFKGVLWASDAVWWFFRVKQLLGRGGGMEDEVEVKMREMAREMGIELQHDVFAG</sequence>
<dbReference type="SUPFAM" id="SSF56112">
    <property type="entry name" value="Protein kinase-like (PK-like)"/>
    <property type="match status" value="1"/>
</dbReference>
<dbReference type="Pfam" id="PF03109">
    <property type="entry name" value="ABC1"/>
    <property type="match status" value="1"/>
</dbReference>
<keyword evidence="5" id="KW-1185">Reference proteome</keyword>
<comment type="caution">
    <text evidence="4">The sequence shown here is derived from an EMBL/GenBank/DDBJ whole genome shotgun (WGS) entry which is preliminary data.</text>
</comment>
<reference evidence="4 5" key="1">
    <citation type="journal article" date="2023" name="bioRxiv">
        <title>High-quality genome assemblies of four members of thePodospora anserinaspecies complex.</title>
        <authorList>
            <person name="Ament-Velasquez S.L."/>
            <person name="Vogan A.A."/>
            <person name="Wallerman O."/>
            <person name="Hartmann F."/>
            <person name="Gautier V."/>
            <person name="Silar P."/>
            <person name="Giraud T."/>
            <person name="Johannesson H."/>
        </authorList>
    </citation>
    <scope>NUCLEOTIDE SEQUENCE [LARGE SCALE GENOMIC DNA]</scope>
    <source>
        <strain evidence="4 5">CBS 411.78</strain>
    </source>
</reference>
<dbReference type="PANTHER" id="PTHR43173">
    <property type="entry name" value="ABC1 FAMILY PROTEIN"/>
    <property type="match status" value="1"/>
</dbReference>
<dbReference type="PANTHER" id="PTHR43173:SF37">
    <property type="entry name" value="ABC1 FAMILY PROTEIN C10F6.14C"/>
    <property type="match status" value="1"/>
</dbReference>
<dbReference type="InterPro" id="IPR004147">
    <property type="entry name" value="ABC1_dom"/>
</dbReference>
<dbReference type="InterPro" id="IPR011009">
    <property type="entry name" value="Kinase-like_dom_sf"/>
</dbReference>
<evidence type="ECO:0000259" key="3">
    <source>
        <dbReference type="Pfam" id="PF03109"/>
    </source>
</evidence>
<feature type="region of interest" description="Disordered" evidence="2">
    <location>
        <begin position="486"/>
        <end position="512"/>
    </location>
</feature>
<evidence type="ECO:0000256" key="2">
    <source>
        <dbReference type="SAM" id="MobiDB-lite"/>
    </source>
</evidence>
<dbReference type="CDD" id="cd13969">
    <property type="entry name" value="ADCK1-like"/>
    <property type="match status" value="1"/>
</dbReference>
<protein>
    <recommendedName>
        <fullName evidence="3">ABC1 atypical kinase-like domain-containing protein</fullName>
    </recommendedName>
</protein>
<name>A0ABR0I2I3_9PEZI</name>
<dbReference type="EMBL" id="JAFFHB010000001">
    <property type="protein sequence ID" value="KAK4674397.1"/>
    <property type="molecule type" value="Genomic_DNA"/>
</dbReference>
<proteinExistence type="inferred from homology"/>
<dbReference type="RefSeq" id="XP_062771719.1">
    <property type="nucleotide sequence ID" value="XM_062908609.1"/>
</dbReference>
<comment type="similarity">
    <text evidence="1">Belongs to the protein kinase superfamily. ADCK protein kinase family.</text>
</comment>
<feature type="region of interest" description="Disordered" evidence="2">
    <location>
        <begin position="162"/>
        <end position="190"/>
    </location>
</feature>
<evidence type="ECO:0000313" key="4">
    <source>
        <dbReference type="EMBL" id="KAK4674397.1"/>
    </source>
</evidence>
<organism evidence="4 5">
    <name type="scientific">Podospora pseudopauciseta</name>
    <dbReference type="NCBI Taxonomy" id="2093780"/>
    <lineage>
        <taxon>Eukaryota</taxon>
        <taxon>Fungi</taxon>
        <taxon>Dikarya</taxon>
        <taxon>Ascomycota</taxon>
        <taxon>Pezizomycotina</taxon>
        <taxon>Sordariomycetes</taxon>
        <taxon>Sordariomycetidae</taxon>
        <taxon>Sordariales</taxon>
        <taxon>Podosporaceae</taxon>
        <taxon>Podospora</taxon>
    </lineage>
</organism>
<feature type="domain" description="ABC1 atypical kinase-like" evidence="3">
    <location>
        <begin position="309"/>
        <end position="623"/>
    </location>
</feature>
<accession>A0ABR0I2I3</accession>